<dbReference type="Pfam" id="PF02810">
    <property type="entry name" value="SEC-C"/>
    <property type="match status" value="1"/>
</dbReference>
<dbReference type="Gene3D" id="3.10.450.50">
    <property type="match status" value="1"/>
</dbReference>
<dbReference type="InterPro" id="IPR004027">
    <property type="entry name" value="SEC_C_motif"/>
</dbReference>
<comment type="caution">
    <text evidence="1">The sequence shown here is derived from an EMBL/GenBank/DDBJ whole genome shotgun (WGS) entry which is preliminary data.</text>
</comment>
<dbReference type="SUPFAM" id="SSF103642">
    <property type="entry name" value="Sec-C motif"/>
    <property type="match status" value="1"/>
</dbReference>
<sequence length="435" mass="50497">MEDHLNKQYAQEYEEEVNHFLFVQMVEETLEDLSIHHFPKSNHLEHCISAYTKEGLLKLAEINGIEIKKNWKKAKMVQTISNKIRETIEERVCLLSGSQIELLQAFMNKEFSTDEISNKKTLFYISVFPVAVRLGLLYSKQLPDRVSTVHSYELIETVDNIKKVRESDKIQQFTNIKRLIKAAIDLYGVVTREFILTLWRIAFPDEPFTIESYEKFYSLIHIVMADRSYLVLDDQSIASSDFTDEKGAVKFRNSIESHLGKNYYVPSKEELEHYMKDSAVNKSYSYTLLKQFVKKQTVDSDIVMDILDFNLKVGSAFVSVVEELTEDDRLLFKNKSQADQFAKLYADVFNQTRQWQLQGHTPLEMSDEIDGIMFDPEKMDTSLLVAGAQSYSAYSDYYDDEFIQQEPVKNPYRNVSRNDPCPCGSGKKFKKCCGR</sequence>
<name>A0A2T0WC53_9LACT</name>
<gene>
    <name evidence="1" type="ORF">CLV38_101189</name>
</gene>
<protein>
    <submittedName>
        <fullName evidence="1">SEC-C motif-containing protein</fullName>
    </submittedName>
</protein>
<evidence type="ECO:0000313" key="2">
    <source>
        <dbReference type="Proteomes" id="UP000238205"/>
    </source>
</evidence>
<evidence type="ECO:0000313" key="1">
    <source>
        <dbReference type="EMBL" id="PRY84267.1"/>
    </source>
</evidence>
<keyword evidence="2" id="KW-1185">Reference proteome</keyword>
<dbReference type="Proteomes" id="UP000238205">
    <property type="component" value="Unassembled WGS sequence"/>
</dbReference>
<dbReference type="OrthoDB" id="9814022at2"/>
<organism evidence="1 2">
    <name type="scientific">Alkalibacterium olivapovliticus</name>
    <dbReference type="NCBI Taxonomy" id="99907"/>
    <lineage>
        <taxon>Bacteria</taxon>
        <taxon>Bacillati</taxon>
        <taxon>Bacillota</taxon>
        <taxon>Bacilli</taxon>
        <taxon>Lactobacillales</taxon>
        <taxon>Carnobacteriaceae</taxon>
        <taxon>Alkalibacterium</taxon>
    </lineage>
</organism>
<reference evidence="1 2" key="1">
    <citation type="submission" date="2018-03" db="EMBL/GenBank/DDBJ databases">
        <title>Genomic Encyclopedia of Archaeal and Bacterial Type Strains, Phase II (KMG-II): from individual species to whole genera.</title>
        <authorList>
            <person name="Goeker M."/>
        </authorList>
    </citation>
    <scope>NUCLEOTIDE SEQUENCE [LARGE SCALE GENOMIC DNA]</scope>
    <source>
        <strain evidence="1 2">DSM 13175</strain>
    </source>
</reference>
<proteinExistence type="predicted"/>
<accession>A0A2T0WC53</accession>
<dbReference type="AlphaFoldDB" id="A0A2T0WC53"/>
<dbReference type="EMBL" id="PVTO01000001">
    <property type="protein sequence ID" value="PRY84267.1"/>
    <property type="molecule type" value="Genomic_DNA"/>
</dbReference>